<evidence type="ECO:0000313" key="4">
    <source>
        <dbReference type="Proteomes" id="UP000564644"/>
    </source>
</evidence>
<dbReference type="Proteomes" id="UP000564644">
    <property type="component" value="Unassembled WGS sequence"/>
</dbReference>
<dbReference type="EMBL" id="JACJVO010000002">
    <property type="protein sequence ID" value="MBB6729770.1"/>
    <property type="molecule type" value="Genomic_DNA"/>
</dbReference>
<evidence type="ECO:0000259" key="2">
    <source>
        <dbReference type="Pfam" id="PF13649"/>
    </source>
</evidence>
<evidence type="ECO:0000313" key="3">
    <source>
        <dbReference type="EMBL" id="MBB6729770.1"/>
    </source>
</evidence>
<dbReference type="Gene3D" id="3.40.50.150">
    <property type="entry name" value="Vaccinia Virus protein VP39"/>
    <property type="match status" value="1"/>
</dbReference>
<keyword evidence="3" id="KW-0489">Methyltransferase</keyword>
<feature type="domain" description="Methyltransferase" evidence="2">
    <location>
        <begin position="40"/>
        <end position="142"/>
    </location>
</feature>
<proteinExistence type="predicted"/>
<dbReference type="CDD" id="cd02440">
    <property type="entry name" value="AdoMet_MTases"/>
    <property type="match status" value="1"/>
</dbReference>
<dbReference type="Gene3D" id="2.20.25.110">
    <property type="entry name" value="S-adenosyl-L-methionine-dependent methyltransferases"/>
    <property type="match status" value="1"/>
</dbReference>
<name>A0A7X0SGX3_9BACL</name>
<gene>
    <name evidence="3" type="ORF">H7C18_02530</name>
</gene>
<dbReference type="PANTHER" id="PTHR43861">
    <property type="entry name" value="TRANS-ACONITATE 2-METHYLTRANSFERASE-RELATED"/>
    <property type="match status" value="1"/>
</dbReference>
<protein>
    <submittedName>
        <fullName evidence="3">Class I SAM-dependent methyltransferase</fullName>
    </submittedName>
</protein>
<dbReference type="InterPro" id="IPR041698">
    <property type="entry name" value="Methyltransf_25"/>
</dbReference>
<comment type="caution">
    <text evidence="3">The sequence shown here is derived from an EMBL/GenBank/DDBJ whole genome shotgun (WGS) entry which is preliminary data.</text>
</comment>
<dbReference type="GO" id="GO:0032259">
    <property type="term" value="P:methylation"/>
    <property type="evidence" value="ECO:0007669"/>
    <property type="project" value="UniProtKB-KW"/>
</dbReference>
<dbReference type="RefSeq" id="WP_185127430.1">
    <property type="nucleotide sequence ID" value="NZ_JACJVO010000002.1"/>
</dbReference>
<dbReference type="InterPro" id="IPR029063">
    <property type="entry name" value="SAM-dependent_MTases_sf"/>
</dbReference>
<dbReference type="GO" id="GO:0008168">
    <property type="term" value="F:methyltransferase activity"/>
    <property type="evidence" value="ECO:0007669"/>
    <property type="project" value="UniProtKB-KW"/>
</dbReference>
<keyword evidence="4" id="KW-1185">Reference proteome</keyword>
<organism evidence="3 4">
    <name type="scientific">Cohnella zeiphila</name>
    <dbReference type="NCBI Taxonomy" id="2761120"/>
    <lineage>
        <taxon>Bacteria</taxon>
        <taxon>Bacillati</taxon>
        <taxon>Bacillota</taxon>
        <taxon>Bacilli</taxon>
        <taxon>Bacillales</taxon>
        <taxon>Paenibacillaceae</taxon>
        <taxon>Cohnella</taxon>
    </lineage>
</organism>
<reference evidence="3 4" key="1">
    <citation type="submission" date="2020-08" db="EMBL/GenBank/DDBJ databases">
        <title>Cohnella phylogeny.</title>
        <authorList>
            <person name="Dunlap C."/>
        </authorList>
    </citation>
    <scope>NUCLEOTIDE SEQUENCE [LARGE SCALE GENOMIC DNA]</scope>
    <source>
        <strain evidence="3 4">CBP 2801</strain>
    </source>
</reference>
<accession>A0A7X0SGX3</accession>
<sequence length="259" mass="29657">MRSYRQFASVYDRLMEEMPYAEWMSFARRCWDRYGMPASVVDLGCGTGNIAIPLAKSGFSVFGIDLSADMLAVARGKWESGSGAKAPEPGSIRWLQQDMRDWELPSPVDSALCFCDCLNYLTEPEDVTAAFRRTYEGLVPGGLFLFDVHAPKQLERYAEEQPFVLDEKDIAYLWTCEYDPNRMEIDHELTFFVREESAAGAGLYRRFEEAHTQRAYDPEWLAKQLAAAGFEVLRRCADFTWSEPDADAERLFFVARKPK</sequence>
<dbReference type="SUPFAM" id="SSF53335">
    <property type="entry name" value="S-adenosyl-L-methionine-dependent methyltransferases"/>
    <property type="match status" value="1"/>
</dbReference>
<dbReference type="AlphaFoldDB" id="A0A7X0SGX3"/>
<evidence type="ECO:0000256" key="1">
    <source>
        <dbReference type="ARBA" id="ARBA00022679"/>
    </source>
</evidence>
<keyword evidence="1 3" id="KW-0808">Transferase</keyword>
<dbReference type="Pfam" id="PF13649">
    <property type="entry name" value="Methyltransf_25"/>
    <property type="match status" value="1"/>
</dbReference>